<dbReference type="Gene3D" id="3.20.20.140">
    <property type="entry name" value="Metal-dependent hydrolases"/>
    <property type="match status" value="1"/>
</dbReference>
<accession>A0ABQ3YKE9</accession>
<protein>
    <submittedName>
        <fullName evidence="3">Histidinol-phosphatase</fullName>
    </submittedName>
</protein>
<evidence type="ECO:0000313" key="4">
    <source>
        <dbReference type="Proteomes" id="UP000609879"/>
    </source>
</evidence>
<feature type="domain" description="Polymerase/histidinol phosphatase N-terminal" evidence="2">
    <location>
        <begin position="74"/>
        <end position="150"/>
    </location>
</feature>
<proteinExistence type="predicted"/>
<comment type="caution">
    <text evidence="3">The sequence shown here is derived from an EMBL/GenBank/DDBJ whole genome shotgun (WGS) entry which is preliminary data.</text>
</comment>
<dbReference type="RefSeq" id="WP_203777710.1">
    <property type="nucleotide sequence ID" value="NZ_BAAABO010000029.1"/>
</dbReference>
<dbReference type="SUPFAM" id="SSF89550">
    <property type="entry name" value="PHP domain-like"/>
    <property type="match status" value="1"/>
</dbReference>
<keyword evidence="4" id="KW-1185">Reference proteome</keyword>
<dbReference type="EMBL" id="BOMI01000194">
    <property type="protein sequence ID" value="GID80489.1"/>
    <property type="molecule type" value="Genomic_DNA"/>
</dbReference>
<dbReference type="InterPro" id="IPR003141">
    <property type="entry name" value="Pol/His_phosphatase_N"/>
</dbReference>
<dbReference type="PROSITE" id="PS51318">
    <property type="entry name" value="TAT"/>
    <property type="match status" value="1"/>
</dbReference>
<evidence type="ECO:0000259" key="2">
    <source>
        <dbReference type="SMART" id="SM00481"/>
    </source>
</evidence>
<evidence type="ECO:0000256" key="1">
    <source>
        <dbReference type="SAM" id="MobiDB-lite"/>
    </source>
</evidence>
<dbReference type="Proteomes" id="UP000609879">
    <property type="component" value="Unassembled WGS sequence"/>
</dbReference>
<feature type="region of interest" description="Disordered" evidence="1">
    <location>
        <begin position="340"/>
        <end position="359"/>
    </location>
</feature>
<gene>
    <name evidence="3" type="ORF">Ade02nite_91300</name>
</gene>
<dbReference type="InterPro" id="IPR006311">
    <property type="entry name" value="TAT_signal"/>
</dbReference>
<sequence length="551" mass="59148">MTTEQPLPEWADPAVAESKLDAQAVSRRGILKSAGLFGAGFAAASALAPAAASAHSSQSSHSSGGDGDFVYLAGDHHVHTVYSHDAKYTFSQQAMRAAQFGLDWMVLTEHSNIGHANAGGALAEHAEVVTARAENPRMLLFQGLEWYIPGAEHATVFTAPGPLEASVLKDFELAYDGKLLNRTTSDPANEALAVEAIKWLAARKRAGDVPDVLVFANHPSRLGIDSPSELRGWRDADPSIMIGMEGAPGAQGAALPGWRGATSIRGEYENKPSAQSWAGYPAEAYVTYGGFDWMTATVGGMWDAMLAEGKLFSITSNSDNHRTVYDTWRNGDWPAGQNFDNTGKLPDPVQTSAPQPGSDFWPGQFSRTHVGVTKYGYREVMDGLRAGRVWVDHGQLIDALDVRLVGSGSRSATLGGRLRVRKGEKLTLLVTVTTASRPNYHNVLPALAHVDVIRGAVRGPAADRTSWRAPATRVARSVGVAGRKGTYTLRIPIDPVREPTYLRLRGSDGRRNGPGLLGAAIDPRGPLAHTPGDGDPWLDTWFYSNPIFIDV</sequence>
<dbReference type="SMART" id="SM00481">
    <property type="entry name" value="POLIIIAc"/>
    <property type="match status" value="1"/>
</dbReference>
<reference evidence="3 4" key="1">
    <citation type="submission" date="2021-01" db="EMBL/GenBank/DDBJ databases">
        <title>Whole genome shotgun sequence of Actinoplanes deccanensis NBRC 13994.</title>
        <authorList>
            <person name="Komaki H."/>
            <person name="Tamura T."/>
        </authorList>
    </citation>
    <scope>NUCLEOTIDE SEQUENCE [LARGE SCALE GENOMIC DNA]</scope>
    <source>
        <strain evidence="3 4">NBRC 13994</strain>
    </source>
</reference>
<feature type="region of interest" description="Disordered" evidence="1">
    <location>
        <begin position="504"/>
        <end position="528"/>
    </location>
</feature>
<dbReference type="InterPro" id="IPR016195">
    <property type="entry name" value="Pol/histidinol_Pase-like"/>
</dbReference>
<organism evidence="3 4">
    <name type="scientific">Paractinoplanes deccanensis</name>
    <dbReference type="NCBI Taxonomy" id="113561"/>
    <lineage>
        <taxon>Bacteria</taxon>
        <taxon>Bacillati</taxon>
        <taxon>Actinomycetota</taxon>
        <taxon>Actinomycetes</taxon>
        <taxon>Micromonosporales</taxon>
        <taxon>Micromonosporaceae</taxon>
        <taxon>Paractinoplanes</taxon>
    </lineage>
</organism>
<evidence type="ECO:0000313" key="3">
    <source>
        <dbReference type="EMBL" id="GID80489.1"/>
    </source>
</evidence>
<name>A0ABQ3YKE9_9ACTN</name>